<dbReference type="EMBL" id="LAXI01000019">
    <property type="protein sequence ID" value="KRS15778.1"/>
    <property type="molecule type" value="Genomic_DNA"/>
</dbReference>
<dbReference type="PATRIC" id="fig|540747.5.peg.2228"/>
<dbReference type="PROSITE" id="PS51163">
    <property type="entry name" value="YRDC"/>
    <property type="match status" value="1"/>
</dbReference>
<dbReference type="SUPFAM" id="SSF55821">
    <property type="entry name" value="YrdC/RibB"/>
    <property type="match status" value="1"/>
</dbReference>
<dbReference type="STRING" id="540747.SAMN04488031_10689"/>
<dbReference type="Pfam" id="PF01300">
    <property type="entry name" value="Sua5_yciO_yrdC"/>
    <property type="match status" value="1"/>
</dbReference>
<dbReference type="EMBL" id="CP031598">
    <property type="protein sequence ID" value="QEW25202.1"/>
    <property type="molecule type" value="Genomic_DNA"/>
</dbReference>
<dbReference type="InterPro" id="IPR017945">
    <property type="entry name" value="DHBP_synth_RibB-like_a/b_dom"/>
</dbReference>
<gene>
    <name evidence="3" type="ORF">RIdsm_00987</name>
    <name evidence="2" type="ORF">XM52_22240</name>
</gene>
<sequence>MARTDIQADARRAFDVLKSGGSAILPMDVGYSLIGGSTPSLIRIFDAKQRAEHKLNAMIGDNTMSEDLHDLTPEQRDVVNCLTKERGLPLGIIAPAHPDHPLIEALDEEGLRRSTRDGTVCMLLNAGAFHAEISRLSREECHPLFGSSANRTMQGTKFRVEDIEPEIRDVADVIVDYGLRKYHLYEKSSTLLDLSEMKVVRIGSCYELITDALELEFGISLKQAA</sequence>
<dbReference type="Gene3D" id="3.90.870.10">
    <property type="entry name" value="DHBP synthase"/>
    <property type="match status" value="1"/>
</dbReference>
<evidence type="ECO:0000259" key="1">
    <source>
        <dbReference type="PROSITE" id="PS51163"/>
    </source>
</evidence>
<protein>
    <submittedName>
        <fullName evidence="3">Sua5/YciO/YrdC/YwlC family protein</fullName>
    </submittedName>
</protein>
<evidence type="ECO:0000313" key="4">
    <source>
        <dbReference type="Proteomes" id="UP000051401"/>
    </source>
</evidence>
<name>A0A0T5P3L2_9RHOB</name>
<evidence type="ECO:0000313" key="2">
    <source>
        <dbReference type="EMBL" id="KRS15778.1"/>
    </source>
</evidence>
<dbReference type="InterPro" id="IPR006070">
    <property type="entry name" value="Sua5-like_dom"/>
</dbReference>
<feature type="domain" description="YrdC-like" evidence="1">
    <location>
        <begin position="7"/>
        <end position="205"/>
    </location>
</feature>
<dbReference type="Proteomes" id="UP000325785">
    <property type="component" value="Chromosome"/>
</dbReference>
<dbReference type="AlphaFoldDB" id="A0A0T5P3L2"/>
<accession>A0A0T5P3L2</accession>
<proteinExistence type="predicted"/>
<dbReference type="RefSeq" id="WP_057819702.1">
    <property type="nucleotide sequence ID" value="NZ_CP031598.1"/>
</dbReference>
<evidence type="ECO:0000313" key="5">
    <source>
        <dbReference type="Proteomes" id="UP000325785"/>
    </source>
</evidence>
<dbReference type="KEGG" id="rid:RIdsm_00987"/>
<reference evidence="2 4" key="1">
    <citation type="submission" date="2015-04" db="EMBL/GenBank/DDBJ databases">
        <title>The draft genome sequence of Roseovarius indicus B108T.</title>
        <authorList>
            <person name="Li G."/>
            <person name="Lai Q."/>
            <person name="Shao Z."/>
            <person name="Yan P."/>
        </authorList>
    </citation>
    <scope>NUCLEOTIDE SEQUENCE [LARGE SCALE GENOMIC DNA]</scope>
    <source>
        <strain evidence="2 4">B108</strain>
    </source>
</reference>
<reference evidence="3 5" key="2">
    <citation type="submission" date="2018-08" db="EMBL/GenBank/DDBJ databases">
        <title>Genetic Globetrotter - A new plasmid hitch-hiking vast phylogenetic and geographic distances.</title>
        <authorList>
            <person name="Vollmers J."/>
            <person name="Petersen J."/>
        </authorList>
    </citation>
    <scope>NUCLEOTIDE SEQUENCE [LARGE SCALE GENOMIC DNA]</scope>
    <source>
        <strain evidence="3 5">DSM 26383</strain>
    </source>
</reference>
<organism evidence="2 4">
    <name type="scientific">Roseovarius indicus</name>
    <dbReference type="NCBI Taxonomy" id="540747"/>
    <lineage>
        <taxon>Bacteria</taxon>
        <taxon>Pseudomonadati</taxon>
        <taxon>Pseudomonadota</taxon>
        <taxon>Alphaproteobacteria</taxon>
        <taxon>Rhodobacterales</taxon>
        <taxon>Roseobacteraceae</taxon>
        <taxon>Roseovarius</taxon>
    </lineage>
</organism>
<dbReference type="Proteomes" id="UP000051401">
    <property type="component" value="Unassembled WGS sequence"/>
</dbReference>
<keyword evidence="4" id="KW-1185">Reference proteome</keyword>
<dbReference type="GO" id="GO:0003725">
    <property type="term" value="F:double-stranded RNA binding"/>
    <property type="evidence" value="ECO:0007669"/>
    <property type="project" value="InterPro"/>
</dbReference>
<evidence type="ECO:0000313" key="3">
    <source>
        <dbReference type="EMBL" id="QEW25202.1"/>
    </source>
</evidence>